<dbReference type="EMBL" id="BGZK01000248">
    <property type="protein sequence ID" value="GBP31571.1"/>
    <property type="molecule type" value="Genomic_DNA"/>
</dbReference>
<proteinExistence type="predicted"/>
<dbReference type="Proteomes" id="UP000299102">
    <property type="component" value="Unassembled WGS sequence"/>
</dbReference>
<reference evidence="1 2" key="1">
    <citation type="journal article" date="2019" name="Commun. Biol.">
        <title>The bagworm genome reveals a unique fibroin gene that provides high tensile strength.</title>
        <authorList>
            <person name="Kono N."/>
            <person name="Nakamura H."/>
            <person name="Ohtoshi R."/>
            <person name="Tomita M."/>
            <person name="Numata K."/>
            <person name="Arakawa K."/>
        </authorList>
    </citation>
    <scope>NUCLEOTIDE SEQUENCE [LARGE SCALE GENOMIC DNA]</scope>
</reference>
<protein>
    <submittedName>
        <fullName evidence="1">Uncharacterized protein</fullName>
    </submittedName>
</protein>
<name>A0A4C1UYK0_EUMVA</name>
<organism evidence="1 2">
    <name type="scientific">Eumeta variegata</name>
    <name type="common">Bagworm moth</name>
    <name type="synonym">Eumeta japonica</name>
    <dbReference type="NCBI Taxonomy" id="151549"/>
    <lineage>
        <taxon>Eukaryota</taxon>
        <taxon>Metazoa</taxon>
        <taxon>Ecdysozoa</taxon>
        <taxon>Arthropoda</taxon>
        <taxon>Hexapoda</taxon>
        <taxon>Insecta</taxon>
        <taxon>Pterygota</taxon>
        <taxon>Neoptera</taxon>
        <taxon>Endopterygota</taxon>
        <taxon>Lepidoptera</taxon>
        <taxon>Glossata</taxon>
        <taxon>Ditrysia</taxon>
        <taxon>Tineoidea</taxon>
        <taxon>Psychidae</taxon>
        <taxon>Oiketicinae</taxon>
        <taxon>Eumeta</taxon>
    </lineage>
</organism>
<sequence>MVVSFYPILPTPKPQYPSGLPSFPPLPPKLTKFNVHRNLKNITPERIGSSRLDCGNKVRHPLCLVLRRGETRTGEIHFGTLNVCGGMDDKIDDVCELMKDRANGDVAVLASSYQKDYLDV</sequence>
<gene>
    <name evidence="1" type="ORF">EVAR_78150_1</name>
</gene>
<evidence type="ECO:0000313" key="2">
    <source>
        <dbReference type="Proteomes" id="UP000299102"/>
    </source>
</evidence>
<dbReference type="AlphaFoldDB" id="A0A4C1UYK0"/>
<comment type="caution">
    <text evidence="1">The sequence shown here is derived from an EMBL/GenBank/DDBJ whole genome shotgun (WGS) entry which is preliminary data.</text>
</comment>
<evidence type="ECO:0000313" key="1">
    <source>
        <dbReference type="EMBL" id="GBP31571.1"/>
    </source>
</evidence>
<keyword evidence="2" id="KW-1185">Reference proteome</keyword>
<accession>A0A4C1UYK0</accession>
<dbReference type="OrthoDB" id="193499at2759"/>